<name>A0A926E786_9FIRM</name>
<dbReference type="RefSeq" id="WP_249295443.1">
    <property type="nucleotide sequence ID" value="NZ_JACRSV010000003.1"/>
</dbReference>
<gene>
    <name evidence="1" type="ORF">H8710_10320</name>
</gene>
<evidence type="ECO:0000313" key="1">
    <source>
        <dbReference type="EMBL" id="MBC8560456.1"/>
    </source>
</evidence>
<evidence type="ECO:0008006" key="3">
    <source>
        <dbReference type="Google" id="ProtNLM"/>
    </source>
</evidence>
<dbReference type="EMBL" id="JACRSV010000003">
    <property type="protein sequence ID" value="MBC8560456.1"/>
    <property type="molecule type" value="Genomic_DNA"/>
</dbReference>
<dbReference type="Proteomes" id="UP000610760">
    <property type="component" value="Unassembled WGS sequence"/>
</dbReference>
<evidence type="ECO:0000313" key="2">
    <source>
        <dbReference type="Proteomes" id="UP000610760"/>
    </source>
</evidence>
<organism evidence="1 2">
    <name type="scientific">Fumia xinanensis</name>
    <dbReference type="NCBI Taxonomy" id="2763659"/>
    <lineage>
        <taxon>Bacteria</taxon>
        <taxon>Bacillati</taxon>
        <taxon>Bacillota</taxon>
        <taxon>Clostridia</taxon>
        <taxon>Eubacteriales</taxon>
        <taxon>Oscillospiraceae</taxon>
        <taxon>Fumia</taxon>
    </lineage>
</organism>
<accession>A0A926E786</accession>
<dbReference type="AlphaFoldDB" id="A0A926E786"/>
<keyword evidence="2" id="KW-1185">Reference proteome</keyword>
<proteinExistence type="predicted"/>
<reference evidence="1" key="1">
    <citation type="submission" date="2020-08" db="EMBL/GenBank/DDBJ databases">
        <title>Genome public.</title>
        <authorList>
            <person name="Liu C."/>
            <person name="Sun Q."/>
        </authorList>
    </citation>
    <scope>NUCLEOTIDE SEQUENCE</scope>
    <source>
        <strain evidence="1">NSJ-33</strain>
    </source>
</reference>
<comment type="caution">
    <text evidence="1">The sequence shown here is derived from an EMBL/GenBank/DDBJ whole genome shotgun (WGS) entry which is preliminary data.</text>
</comment>
<sequence>MIKLIVGKKGTGKTKILINMVEEAVKASNGNVVCVEKVPKLTYDIPSSARLMETSKDNIEGYDEFYGYITGILSGNFDITDLFIDSTLRIGGRDYDKLGKFLEKLNTAVADREVNIVFTISADKEELPASVQAFIG</sequence>
<protein>
    <recommendedName>
        <fullName evidence="3">Twitching motility protein PilT</fullName>
    </recommendedName>
</protein>